<protein>
    <submittedName>
        <fullName evidence="2">Uncharacterized protein</fullName>
    </submittedName>
</protein>
<comment type="caution">
    <text evidence="2">The sequence shown here is derived from an EMBL/GenBank/DDBJ whole genome shotgun (WGS) entry which is preliminary data.</text>
</comment>
<keyword evidence="1" id="KW-0732">Signal</keyword>
<reference evidence="2 3" key="1">
    <citation type="submission" date="2024-12" db="EMBL/GenBank/DDBJ databases">
        <authorList>
            <person name="Hu S."/>
        </authorList>
    </citation>
    <scope>NUCLEOTIDE SEQUENCE [LARGE SCALE GENOMIC DNA]</scope>
    <source>
        <strain evidence="2 3">THG-T11</strain>
    </source>
</reference>
<name>A0ABW9J7E0_9SPHI</name>
<dbReference type="RefSeq" id="WP_138722990.1">
    <property type="nucleotide sequence ID" value="NZ_SSHJ02000006.1"/>
</dbReference>
<sequence>MKRTFLLAAMLACFTYAKVSAQTINGIKLSDLKEPVLELRAFKQDFGSKVLVQLEYGQRVINERQASLVKDENGKNMEFNSALDFVNKMKYYGYELFTAYGVTLRDDTILKYYVLKRKD</sequence>
<dbReference type="EMBL" id="SSHJ02000006">
    <property type="protein sequence ID" value="MFN0255875.1"/>
    <property type="molecule type" value="Genomic_DNA"/>
</dbReference>
<feature type="chain" id="PRO_5046993020" evidence="1">
    <location>
        <begin position="22"/>
        <end position="119"/>
    </location>
</feature>
<evidence type="ECO:0000313" key="2">
    <source>
        <dbReference type="EMBL" id="MFN0255875.1"/>
    </source>
</evidence>
<dbReference type="Proteomes" id="UP001517247">
    <property type="component" value="Unassembled WGS sequence"/>
</dbReference>
<evidence type="ECO:0000256" key="1">
    <source>
        <dbReference type="SAM" id="SignalP"/>
    </source>
</evidence>
<proteinExistence type="predicted"/>
<organism evidence="2 3">
    <name type="scientific">Pedobacter ureilyticus</name>
    <dbReference type="NCBI Taxonomy" id="1393051"/>
    <lineage>
        <taxon>Bacteria</taxon>
        <taxon>Pseudomonadati</taxon>
        <taxon>Bacteroidota</taxon>
        <taxon>Sphingobacteriia</taxon>
        <taxon>Sphingobacteriales</taxon>
        <taxon>Sphingobacteriaceae</taxon>
        <taxon>Pedobacter</taxon>
    </lineage>
</organism>
<keyword evidence="3" id="KW-1185">Reference proteome</keyword>
<accession>A0ABW9J7E0</accession>
<feature type="signal peptide" evidence="1">
    <location>
        <begin position="1"/>
        <end position="21"/>
    </location>
</feature>
<evidence type="ECO:0000313" key="3">
    <source>
        <dbReference type="Proteomes" id="UP001517247"/>
    </source>
</evidence>
<gene>
    <name evidence="2" type="ORF">E6A44_009855</name>
</gene>